<dbReference type="EMBL" id="ABOX02000074">
    <property type="protein sequence ID" value="EEF57310.1"/>
    <property type="molecule type" value="Genomic_DNA"/>
</dbReference>
<comment type="caution">
    <text evidence="2">The sequence shown here is derived from an EMBL/GenBank/DDBJ whole genome shotgun (WGS) entry which is preliminary data.</text>
</comment>
<dbReference type="OrthoDB" id="9826892at2"/>
<dbReference type="AlphaFoldDB" id="B9XS55"/>
<protein>
    <submittedName>
        <fullName evidence="2">Uncharacterized protein</fullName>
    </submittedName>
</protein>
<keyword evidence="1" id="KW-1133">Transmembrane helix</keyword>
<keyword evidence="3" id="KW-1185">Reference proteome</keyword>
<keyword evidence="1" id="KW-0812">Transmembrane</keyword>
<sequence length="272" mass="31144">MLSRLVFLVITLFWVAMTLLLWRSEYMGKEGVGTSAPMEMVWQKILTAPDNSSLEISHHGQKIGYCRWAAIVGQDLTSSRTNVDEVPPEGMVEFLSNYRIDFEGNVALGEASNRLRFDFSTRLSTNYIWQDFVLRLYLRPSSWEIKSQISEESIHLKIEDGSEKSERSIKFADLQNPEFLMREFELPVPIQLLGTLGIPAKSKSLTSSSLGLKWEARNDWFHIGHTSVKAYRLEAKVLDRYKILVFVSQVGEILRVELPDEVVLVNDQLTNL</sequence>
<keyword evidence="1" id="KW-0472">Membrane</keyword>
<accession>B9XS55</accession>
<evidence type="ECO:0000313" key="2">
    <source>
        <dbReference type="EMBL" id="EEF57310.1"/>
    </source>
</evidence>
<dbReference type="Proteomes" id="UP000003688">
    <property type="component" value="Unassembled WGS sequence"/>
</dbReference>
<dbReference type="STRING" id="320771.Cflav_PD0319"/>
<evidence type="ECO:0000313" key="3">
    <source>
        <dbReference type="Proteomes" id="UP000003688"/>
    </source>
</evidence>
<evidence type="ECO:0000256" key="1">
    <source>
        <dbReference type="SAM" id="Phobius"/>
    </source>
</evidence>
<dbReference type="RefSeq" id="WP_007418638.1">
    <property type="nucleotide sequence ID" value="NZ_ABOX02000074.1"/>
</dbReference>
<feature type="transmembrane region" description="Helical" evidence="1">
    <location>
        <begin position="6"/>
        <end position="22"/>
    </location>
</feature>
<organism evidence="2 3">
    <name type="scientific">Pedosphaera parvula (strain Ellin514)</name>
    <dbReference type="NCBI Taxonomy" id="320771"/>
    <lineage>
        <taxon>Bacteria</taxon>
        <taxon>Pseudomonadati</taxon>
        <taxon>Verrucomicrobiota</taxon>
        <taxon>Pedosphaerae</taxon>
        <taxon>Pedosphaerales</taxon>
        <taxon>Pedosphaeraceae</taxon>
        <taxon>Pedosphaera</taxon>
    </lineage>
</organism>
<gene>
    <name evidence="2" type="ORF">Cflav_PD0319</name>
</gene>
<name>B9XS55_PEDPL</name>
<proteinExistence type="predicted"/>
<reference evidence="2 3" key="1">
    <citation type="journal article" date="2011" name="J. Bacteriol.">
        <title>Genome sequence of 'Pedosphaera parvula' Ellin514, an aerobic Verrucomicrobial isolate from pasture soil.</title>
        <authorList>
            <person name="Kant R."/>
            <person name="van Passel M.W."/>
            <person name="Sangwan P."/>
            <person name="Palva A."/>
            <person name="Lucas S."/>
            <person name="Copeland A."/>
            <person name="Lapidus A."/>
            <person name="Glavina Del Rio T."/>
            <person name="Dalin E."/>
            <person name="Tice H."/>
            <person name="Bruce D."/>
            <person name="Goodwin L."/>
            <person name="Pitluck S."/>
            <person name="Chertkov O."/>
            <person name="Larimer F.W."/>
            <person name="Land M.L."/>
            <person name="Hauser L."/>
            <person name="Brettin T.S."/>
            <person name="Detter J.C."/>
            <person name="Han S."/>
            <person name="de Vos W.M."/>
            <person name="Janssen P.H."/>
            <person name="Smidt H."/>
        </authorList>
    </citation>
    <scope>NUCLEOTIDE SEQUENCE [LARGE SCALE GENOMIC DNA]</scope>
    <source>
        <strain evidence="2 3">Ellin514</strain>
    </source>
</reference>